<dbReference type="EMBL" id="HBIJ01014175">
    <property type="protein sequence ID" value="CAE0368745.1"/>
    <property type="molecule type" value="Transcribed_RNA"/>
</dbReference>
<feature type="domain" description="PAC" evidence="6">
    <location>
        <begin position="409"/>
        <end position="463"/>
    </location>
</feature>
<dbReference type="InterPro" id="IPR035965">
    <property type="entry name" value="PAS-like_dom_sf"/>
</dbReference>
<evidence type="ECO:0000256" key="4">
    <source>
        <dbReference type="SAM" id="MobiDB-lite"/>
    </source>
</evidence>
<dbReference type="CDD" id="cd00130">
    <property type="entry name" value="PAS"/>
    <property type="match status" value="1"/>
</dbReference>
<evidence type="ECO:0008006" key="8">
    <source>
        <dbReference type="Google" id="ProtNLM"/>
    </source>
</evidence>
<accession>A0A7S3K0H2</accession>
<feature type="compositionally biased region" description="Low complexity" evidence="4">
    <location>
        <begin position="482"/>
        <end position="497"/>
    </location>
</feature>
<dbReference type="InterPro" id="IPR000014">
    <property type="entry name" value="PAS"/>
</dbReference>
<gene>
    <name evidence="7" type="ORF">ALAG00032_LOCUS9508</name>
</gene>
<sequence>MLKRSHRDLDLPSLVPPQFLSVSEARRQAAAAEKLPSSERSNSGLKRQQSCKWDHALLSAYMVDAEMPRAPTAGLGMGLEIWEPEWKIGWESHSDYMKFLFGGGANTENINQSKGTTGGKNMEVDQDTKNPPEDSSGEGTNFVERVRKRPRLETGDTTNRIKPPTVIQDRTVRFCESTRVDETTEQHTYDEDTEEDGELDADAMELIQTDREIVVGAKRFAAKTTLRRGFFARALKRQLEDLREENSRLKRVACNYLDDHERIQLFSQLGSEHSILSFMNNQNISTDQLHDRDFVNAKHNALKEMNHLKEARNVLESIVATTNTVVANPTDVHRRDLTLVKVIQQAQRAFVITNPALPDNPIVWASDEFAQLTGYTREEVCGRNCRFLQGPRTNPKSVEAVRRAIEEKHEASIVLLNYRKDGSTFWNRFFIAPLKDSTGRVTFYVGVQTDVSHALHDDETCDGAAAWMQRATGGVQGGALHSSIHSGRVSRRGSGASLETLTH</sequence>
<organism evidence="7">
    <name type="scientific">Aureoumbra lagunensis</name>
    <dbReference type="NCBI Taxonomy" id="44058"/>
    <lineage>
        <taxon>Eukaryota</taxon>
        <taxon>Sar</taxon>
        <taxon>Stramenopiles</taxon>
        <taxon>Ochrophyta</taxon>
        <taxon>Pelagophyceae</taxon>
        <taxon>Pelagomonadales</taxon>
        <taxon>Aureoumbra</taxon>
    </lineage>
</organism>
<dbReference type="PANTHER" id="PTHR47429:SF2">
    <property type="entry name" value="PROTEIN TWIN LOV 1"/>
    <property type="match status" value="1"/>
</dbReference>
<evidence type="ECO:0000259" key="6">
    <source>
        <dbReference type="PROSITE" id="PS50113"/>
    </source>
</evidence>
<dbReference type="Pfam" id="PF13426">
    <property type="entry name" value="PAS_9"/>
    <property type="match status" value="1"/>
</dbReference>
<dbReference type="PROSITE" id="PS50112">
    <property type="entry name" value="PAS"/>
    <property type="match status" value="1"/>
</dbReference>
<evidence type="ECO:0000256" key="2">
    <source>
        <dbReference type="ARBA" id="ARBA00022643"/>
    </source>
</evidence>
<feature type="compositionally biased region" description="Polar residues" evidence="4">
    <location>
        <begin position="38"/>
        <end position="49"/>
    </location>
</feature>
<dbReference type="SMART" id="SM00086">
    <property type="entry name" value="PAC"/>
    <property type="match status" value="1"/>
</dbReference>
<dbReference type="PANTHER" id="PTHR47429">
    <property type="entry name" value="PROTEIN TWIN LOV 1"/>
    <property type="match status" value="1"/>
</dbReference>
<protein>
    <recommendedName>
        <fullName evidence="8">LOV domain-containing protein</fullName>
    </recommendedName>
</protein>
<dbReference type="Gene3D" id="3.30.450.20">
    <property type="entry name" value="PAS domain"/>
    <property type="match status" value="1"/>
</dbReference>
<dbReference type="GO" id="GO:0005634">
    <property type="term" value="C:nucleus"/>
    <property type="evidence" value="ECO:0007669"/>
    <property type="project" value="TreeGrafter"/>
</dbReference>
<feature type="region of interest" description="Disordered" evidence="4">
    <location>
        <begin position="108"/>
        <end position="162"/>
    </location>
</feature>
<dbReference type="NCBIfam" id="TIGR00229">
    <property type="entry name" value="sensory_box"/>
    <property type="match status" value="1"/>
</dbReference>
<feature type="compositionally biased region" description="Basic and acidic residues" evidence="4">
    <location>
        <begin position="122"/>
        <end position="132"/>
    </location>
</feature>
<dbReference type="SUPFAM" id="SSF55785">
    <property type="entry name" value="PYP-like sensor domain (PAS domain)"/>
    <property type="match status" value="1"/>
</dbReference>
<evidence type="ECO:0000259" key="5">
    <source>
        <dbReference type="PROSITE" id="PS50112"/>
    </source>
</evidence>
<evidence type="ECO:0000256" key="3">
    <source>
        <dbReference type="ARBA" id="ARBA00022991"/>
    </source>
</evidence>
<reference evidence="7" key="1">
    <citation type="submission" date="2021-01" db="EMBL/GenBank/DDBJ databases">
        <authorList>
            <person name="Corre E."/>
            <person name="Pelletier E."/>
            <person name="Niang G."/>
            <person name="Scheremetjew M."/>
            <person name="Finn R."/>
            <person name="Kale V."/>
            <person name="Holt S."/>
            <person name="Cochrane G."/>
            <person name="Meng A."/>
            <person name="Brown T."/>
            <person name="Cohen L."/>
        </authorList>
    </citation>
    <scope>NUCLEOTIDE SEQUENCE</scope>
    <source>
        <strain evidence="7">CCMP1510</strain>
    </source>
</reference>
<feature type="region of interest" description="Disordered" evidence="4">
    <location>
        <begin position="478"/>
        <end position="503"/>
    </location>
</feature>
<feature type="region of interest" description="Disordered" evidence="4">
    <location>
        <begin position="25"/>
        <end position="49"/>
    </location>
</feature>
<dbReference type="InterPro" id="IPR001610">
    <property type="entry name" value="PAC"/>
</dbReference>
<dbReference type="AlphaFoldDB" id="A0A7S3K0H2"/>
<evidence type="ECO:0000313" key="7">
    <source>
        <dbReference type="EMBL" id="CAE0368745.1"/>
    </source>
</evidence>
<keyword evidence="1" id="KW-0285">Flavoprotein</keyword>
<proteinExistence type="predicted"/>
<dbReference type="InterPro" id="IPR000700">
    <property type="entry name" value="PAS-assoc_C"/>
</dbReference>
<evidence type="ECO:0000256" key="1">
    <source>
        <dbReference type="ARBA" id="ARBA00022630"/>
    </source>
</evidence>
<keyword evidence="2" id="KW-0288">FMN</keyword>
<feature type="domain" description="PAS" evidence="5">
    <location>
        <begin position="335"/>
        <end position="408"/>
    </location>
</feature>
<name>A0A7S3K0H2_9STRA</name>
<dbReference type="PROSITE" id="PS50113">
    <property type="entry name" value="PAC"/>
    <property type="match status" value="1"/>
</dbReference>
<keyword evidence="3" id="KW-0157">Chromophore</keyword>